<proteinExistence type="predicted"/>
<evidence type="ECO:0000313" key="2">
    <source>
        <dbReference type="Proteomes" id="UP001558613"/>
    </source>
</evidence>
<evidence type="ECO:0000313" key="1">
    <source>
        <dbReference type="EMBL" id="KAL1275181.1"/>
    </source>
</evidence>
<reference evidence="1 2" key="1">
    <citation type="submission" date="2023-09" db="EMBL/GenBank/DDBJ databases">
        <authorList>
            <person name="Wang M."/>
        </authorList>
    </citation>
    <scope>NUCLEOTIDE SEQUENCE [LARGE SCALE GENOMIC DNA]</scope>
    <source>
        <strain evidence="1">GT-2023</strain>
        <tissue evidence="1">Liver</tissue>
    </source>
</reference>
<comment type="caution">
    <text evidence="1">The sequence shown here is derived from an EMBL/GenBank/DDBJ whole genome shotgun (WGS) entry which is preliminary data.</text>
</comment>
<keyword evidence="2" id="KW-1185">Reference proteome</keyword>
<protein>
    <submittedName>
        <fullName evidence="1">Uncharacterized protein</fullName>
    </submittedName>
</protein>
<organism evidence="1 2">
    <name type="scientific">Cirrhinus molitorella</name>
    <name type="common">mud carp</name>
    <dbReference type="NCBI Taxonomy" id="172907"/>
    <lineage>
        <taxon>Eukaryota</taxon>
        <taxon>Metazoa</taxon>
        <taxon>Chordata</taxon>
        <taxon>Craniata</taxon>
        <taxon>Vertebrata</taxon>
        <taxon>Euteleostomi</taxon>
        <taxon>Actinopterygii</taxon>
        <taxon>Neopterygii</taxon>
        <taxon>Teleostei</taxon>
        <taxon>Ostariophysi</taxon>
        <taxon>Cypriniformes</taxon>
        <taxon>Cyprinidae</taxon>
        <taxon>Labeoninae</taxon>
        <taxon>Labeonini</taxon>
        <taxon>Cirrhinus</taxon>
    </lineage>
</organism>
<sequence>MFFLSFLSNEIESRKLPGVIVGPKGVLEWRALCLSVAGKLLKTAVSLCPRTRNRSQVVFIQCTTAHI</sequence>
<gene>
    <name evidence="1" type="ORF">QQF64_027995</name>
</gene>
<name>A0ABR3NEN7_9TELE</name>
<dbReference type="EMBL" id="JAYMGO010000005">
    <property type="protein sequence ID" value="KAL1275181.1"/>
    <property type="molecule type" value="Genomic_DNA"/>
</dbReference>
<accession>A0ABR3NEN7</accession>
<dbReference type="Proteomes" id="UP001558613">
    <property type="component" value="Unassembled WGS sequence"/>
</dbReference>